<dbReference type="PANTHER" id="PTHR21621">
    <property type="entry name" value="RIBOSOMAL PROTEIN S6 MODIFICATION PROTEIN"/>
    <property type="match status" value="1"/>
</dbReference>
<evidence type="ECO:0000256" key="2">
    <source>
        <dbReference type="ARBA" id="ARBA00001946"/>
    </source>
</evidence>
<dbReference type="Gene3D" id="3.30.470.20">
    <property type="entry name" value="ATP-grasp fold, B domain"/>
    <property type="match status" value="1"/>
</dbReference>
<dbReference type="AlphaFoldDB" id="A0A059ZX95"/>
<keyword evidence="4" id="KW-0479">Metal-binding</keyword>
<evidence type="ECO:0000256" key="6">
    <source>
        <dbReference type="ARBA" id="ARBA00022840"/>
    </source>
</evidence>
<evidence type="ECO:0000256" key="4">
    <source>
        <dbReference type="ARBA" id="ARBA00022723"/>
    </source>
</evidence>
<dbReference type="Gene3D" id="3.40.50.20">
    <property type="match status" value="1"/>
</dbReference>
<dbReference type="InterPro" id="IPR004666">
    <property type="entry name" value="Rp_bS6_RimK/Lys_biosynth_LsyX"/>
</dbReference>
<gene>
    <name evidence="12" type="ORF">Acaty_c2234</name>
</gene>
<evidence type="ECO:0000256" key="8">
    <source>
        <dbReference type="ARBA" id="ARBA00022917"/>
    </source>
</evidence>
<dbReference type="Proteomes" id="UP000005522">
    <property type="component" value="Chromosome"/>
</dbReference>
<dbReference type="Pfam" id="PF08443">
    <property type="entry name" value="RimK"/>
    <property type="match status" value="1"/>
</dbReference>
<comment type="cofactor">
    <cofactor evidence="1">
        <name>Mn(2+)</name>
        <dbReference type="ChEBI" id="CHEBI:29035"/>
    </cofactor>
</comment>
<dbReference type="Pfam" id="PF18030">
    <property type="entry name" value="Rimk_N"/>
    <property type="match status" value="1"/>
</dbReference>
<evidence type="ECO:0000256" key="1">
    <source>
        <dbReference type="ARBA" id="ARBA00001936"/>
    </source>
</evidence>
<dbReference type="InterPro" id="IPR013651">
    <property type="entry name" value="ATP-grasp_RimK-type"/>
</dbReference>
<dbReference type="PANTHER" id="PTHR21621:SF0">
    <property type="entry name" value="BETA-CITRYLGLUTAMATE SYNTHASE B-RELATED"/>
    <property type="match status" value="1"/>
</dbReference>
<dbReference type="GO" id="GO:0018169">
    <property type="term" value="F:ribosomal S6-glutamic acid ligase activity"/>
    <property type="evidence" value="ECO:0007669"/>
    <property type="project" value="TreeGrafter"/>
</dbReference>
<dbReference type="GO" id="GO:0005524">
    <property type="term" value="F:ATP binding"/>
    <property type="evidence" value="ECO:0007669"/>
    <property type="project" value="UniProtKB-UniRule"/>
</dbReference>
<dbReference type="SUPFAM" id="SSF56059">
    <property type="entry name" value="Glutathione synthetase ATP-binding domain-like"/>
    <property type="match status" value="1"/>
</dbReference>
<keyword evidence="7" id="KW-0460">Magnesium</keyword>
<keyword evidence="5 10" id="KW-0547">Nucleotide-binding</keyword>
<dbReference type="eggNOG" id="COG0189">
    <property type="taxonomic scope" value="Bacteria"/>
</dbReference>
<dbReference type="GO" id="GO:0016740">
    <property type="term" value="F:transferase activity"/>
    <property type="evidence" value="ECO:0007669"/>
    <property type="project" value="UniProtKB-KW"/>
</dbReference>
<dbReference type="PROSITE" id="PS50975">
    <property type="entry name" value="ATP_GRASP"/>
    <property type="match status" value="1"/>
</dbReference>
<keyword evidence="6 10" id="KW-0067">ATP-binding</keyword>
<feature type="domain" description="ATP-grasp" evidence="11">
    <location>
        <begin position="104"/>
        <end position="288"/>
    </location>
</feature>
<evidence type="ECO:0000256" key="10">
    <source>
        <dbReference type="PROSITE-ProRule" id="PRU00409"/>
    </source>
</evidence>
<dbReference type="GO" id="GO:0009432">
    <property type="term" value="P:SOS response"/>
    <property type="evidence" value="ECO:0007669"/>
    <property type="project" value="TreeGrafter"/>
</dbReference>
<dbReference type="RefSeq" id="WP_004868625.1">
    <property type="nucleotide sequence ID" value="NZ_CP005986.1"/>
</dbReference>
<keyword evidence="12" id="KW-0808">Transferase</keyword>
<evidence type="ECO:0000313" key="12">
    <source>
        <dbReference type="EMBL" id="AIA56088.1"/>
    </source>
</evidence>
<sequence length="298" mass="32189">MDTVALLSRQPELYSTRRLQQALEDRGFAVLRLAPEEFILGLDGEFTWRHRDVGVVEVAAVLPRVGSPLTQLGARILRHFAAQGRYCLNDADALLAARDKFGSLQILQAAGLPVPRTAYFAHASQKEALLDTLAPPVVVKLLSGSQGVGVNLAESREVASALLDTLLHLQHEAMVQEFLPGRSDLRVIVLGDRVLAAMERRASAQDFRSNLHCGGQARAWDLGVLDAQVQELSRRASAALDLDFAGVDLMRAADGSLRVLEVNPVPSLEGIEKATGVDVAAAVAAWMHLQLESRGRAA</sequence>
<dbReference type="EMBL" id="CP005986">
    <property type="protein sequence ID" value="AIA56088.1"/>
    <property type="molecule type" value="Genomic_DNA"/>
</dbReference>
<reference evidence="12 13" key="1">
    <citation type="journal article" date="2009" name="J. Bacteriol.">
        <title>Draft genome sequence of the extremely acidophilic bacterium Acidithiobacillus caldus ATCC 51756 reveals metabolic versatility in the genus Acidithiobacillus.</title>
        <authorList>
            <person name="Valdes J."/>
            <person name="Quatrini R."/>
            <person name="Hallberg K."/>
            <person name="Dopson M."/>
            <person name="Valenzuela P.D."/>
            <person name="Holmes D.S."/>
        </authorList>
    </citation>
    <scope>NUCLEOTIDE SEQUENCE [LARGE SCALE GENOMIC DNA]</scope>
    <source>
        <strain evidence="13">ATCC 51756 / DSM 8584 / KU</strain>
    </source>
</reference>
<dbReference type="Gene3D" id="3.30.1490.20">
    <property type="entry name" value="ATP-grasp fold, A domain"/>
    <property type="match status" value="1"/>
</dbReference>
<organism evidence="12 13">
    <name type="scientific">Acidithiobacillus caldus (strain ATCC 51756 / DSM 8584 / KU)</name>
    <dbReference type="NCBI Taxonomy" id="637389"/>
    <lineage>
        <taxon>Bacteria</taxon>
        <taxon>Pseudomonadati</taxon>
        <taxon>Pseudomonadota</taxon>
        <taxon>Acidithiobacillia</taxon>
        <taxon>Acidithiobacillales</taxon>
        <taxon>Acidithiobacillaceae</taxon>
        <taxon>Acidithiobacillus</taxon>
    </lineage>
</organism>
<dbReference type="GO" id="GO:0046872">
    <property type="term" value="F:metal ion binding"/>
    <property type="evidence" value="ECO:0007669"/>
    <property type="project" value="UniProtKB-KW"/>
</dbReference>
<evidence type="ECO:0000259" key="11">
    <source>
        <dbReference type="PROSITE" id="PS50975"/>
    </source>
</evidence>
<dbReference type="NCBIfam" id="TIGR00768">
    <property type="entry name" value="rimK_fam"/>
    <property type="match status" value="1"/>
</dbReference>
<dbReference type="GeneID" id="92932303"/>
<keyword evidence="9" id="KW-0464">Manganese</keyword>
<proteinExistence type="predicted"/>
<dbReference type="HOGENOM" id="CLU_054353_0_1_6"/>
<evidence type="ECO:0000256" key="3">
    <source>
        <dbReference type="ARBA" id="ARBA00022598"/>
    </source>
</evidence>
<evidence type="ECO:0000313" key="13">
    <source>
        <dbReference type="Proteomes" id="UP000005522"/>
    </source>
</evidence>
<dbReference type="InterPro" id="IPR011761">
    <property type="entry name" value="ATP-grasp"/>
</dbReference>
<evidence type="ECO:0000256" key="7">
    <source>
        <dbReference type="ARBA" id="ARBA00022842"/>
    </source>
</evidence>
<dbReference type="KEGG" id="acz:Acaty_c2234"/>
<dbReference type="InterPro" id="IPR013815">
    <property type="entry name" value="ATP_grasp_subdomain_1"/>
</dbReference>
<keyword evidence="8" id="KW-0648">Protein biosynthesis</keyword>
<evidence type="ECO:0000256" key="5">
    <source>
        <dbReference type="ARBA" id="ARBA00022741"/>
    </source>
</evidence>
<dbReference type="InterPro" id="IPR041107">
    <property type="entry name" value="Rimk_N"/>
</dbReference>
<evidence type="ECO:0000256" key="9">
    <source>
        <dbReference type="ARBA" id="ARBA00023211"/>
    </source>
</evidence>
<dbReference type="GO" id="GO:0006412">
    <property type="term" value="P:translation"/>
    <property type="evidence" value="ECO:0007669"/>
    <property type="project" value="UniProtKB-KW"/>
</dbReference>
<protein>
    <submittedName>
        <fullName evidence="12">Ribosomal protein S6 glutaminyl transferase</fullName>
    </submittedName>
</protein>
<keyword evidence="3" id="KW-0436">Ligase</keyword>
<dbReference type="GO" id="GO:0005737">
    <property type="term" value="C:cytoplasm"/>
    <property type="evidence" value="ECO:0007669"/>
    <property type="project" value="TreeGrafter"/>
</dbReference>
<accession>A0A059ZX95</accession>
<name>A0A059ZX95_ACICK</name>
<comment type="cofactor">
    <cofactor evidence="2">
        <name>Mg(2+)</name>
        <dbReference type="ChEBI" id="CHEBI:18420"/>
    </cofactor>
</comment>